<dbReference type="AlphaFoldDB" id="X1VZF3"/>
<organism evidence="1">
    <name type="scientific">marine sediment metagenome</name>
    <dbReference type="NCBI Taxonomy" id="412755"/>
    <lineage>
        <taxon>unclassified sequences</taxon>
        <taxon>metagenomes</taxon>
        <taxon>ecological metagenomes</taxon>
    </lineage>
</organism>
<feature type="non-terminal residue" evidence="1">
    <location>
        <position position="40"/>
    </location>
</feature>
<evidence type="ECO:0000313" key="1">
    <source>
        <dbReference type="EMBL" id="GAJ18355.1"/>
    </source>
</evidence>
<accession>X1VZF3</accession>
<sequence length="40" mass="4463">ATHPSQPISISFIANILSPYHSNIRITAIIIIDKTIIVKY</sequence>
<gene>
    <name evidence="1" type="ORF">S12H4_63449</name>
</gene>
<reference evidence="1" key="1">
    <citation type="journal article" date="2014" name="Front. Microbiol.">
        <title>High frequency of phylogenetically diverse reductive dehalogenase-homologous genes in deep subseafloor sedimentary metagenomes.</title>
        <authorList>
            <person name="Kawai M."/>
            <person name="Futagami T."/>
            <person name="Toyoda A."/>
            <person name="Takaki Y."/>
            <person name="Nishi S."/>
            <person name="Hori S."/>
            <person name="Arai W."/>
            <person name="Tsubouchi T."/>
            <person name="Morono Y."/>
            <person name="Uchiyama I."/>
            <person name="Ito T."/>
            <person name="Fujiyama A."/>
            <person name="Inagaki F."/>
            <person name="Takami H."/>
        </authorList>
    </citation>
    <scope>NUCLEOTIDE SEQUENCE</scope>
    <source>
        <strain evidence="1">Expedition CK06-06</strain>
    </source>
</reference>
<feature type="non-terminal residue" evidence="1">
    <location>
        <position position="1"/>
    </location>
</feature>
<name>X1VZF3_9ZZZZ</name>
<protein>
    <submittedName>
        <fullName evidence="1">Uncharacterized protein</fullName>
    </submittedName>
</protein>
<dbReference type="EMBL" id="BARW01043193">
    <property type="protein sequence ID" value="GAJ18355.1"/>
    <property type="molecule type" value="Genomic_DNA"/>
</dbReference>
<proteinExistence type="predicted"/>
<comment type="caution">
    <text evidence="1">The sequence shown here is derived from an EMBL/GenBank/DDBJ whole genome shotgun (WGS) entry which is preliminary data.</text>
</comment>